<dbReference type="InterPro" id="IPR013785">
    <property type="entry name" value="Aldolase_TIM"/>
</dbReference>
<evidence type="ECO:0000256" key="3">
    <source>
        <dbReference type="ARBA" id="ARBA00023239"/>
    </source>
</evidence>
<evidence type="ECO:0000259" key="4">
    <source>
        <dbReference type="PROSITE" id="PS50991"/>
    </source>
</evidence>
<evidence type="ECO:0000313" key="6">
    <source>
        <dbReference type="Proteomes" id="UP000241848"/>
    </source>
</evidence>
<reference evidence="5 6" key="1">
    <citation type="journal article" date="2014" name="BMC Genomics">
        <title>Comparison of environmental and isolate Sulfobacillus genomes reveals diverse carbon, sulfur, nitrogen, and hydrogen metabolisms.</title>
        <authorList>
            <person name="Justice N.B."/>
            <person name="Norman A."/>
            <person name="Brown C.T."/>
            <person name="Singh A."/>
            <person name="Thomas B.C."/>
            <person name="Banfield J.F."/>
        </authorList>
    </citation>
    <scope>NUCLEOTIDE SEQUENCE [LARGE SCALE GENOMIC DNA]</scope>
    <source>
        <strain evidence="5">AMDSBA3</strain>
    </source>
</reference>
<protein>
    <submittedName>
        <fullName evidence="5">Hydroxymethylglutaryl-CoA lyase</fullName>
    </submittedName>
</protein>
<dbReference type="AlphaFoldDB" id="A0A2T2WNC8"/>
<dbReference type="InterPro" id="IPR043594">
    <property type="entry name" value="HMGL"/>
</dbReference>
<feature type="domain" description="Pyruvate carboxyltransferase" evidence="4">
    <location>
        <begin position="5"/>
        <end position="285"/>
    </location>
</feature>
<accession>A0A2T2WNC8</accession>
<evidence type="ECO:0000256" key="2">
    <source>
        <dbReference type="ARBA" id="ARBA00022723"/>
    </source>
</evidence>
<dbReference type="GO" id="GO:0006552">
    <property type="term" value="P:L-leucine catabolic process"/>
    <property type="evidence" value="ECO:0007669"/>
    <property type="project" value="TreeGrafter"/>
</dbReference>
<dbReference type="Proteomes" id="UP000241848">
    <property type="component" value="Unassembled WGS sequence"/>
</dbReference>
<dbReference type="InterPro" id="IPR000891">
    <property type="entry name" value="PYR_CT"/>
</dbReference>
<keyword evidence="2" id="KW-0479">Metal-binding</keyword>
<dbReference type="Gene3D" id="3.20.20.70">
    <property type="entry name" value="Aldolase class I"/>
    <property type="match status" value="1"/>
</dbReference>
<sequence length="321" mass="35138">MVNSVEIKEVGPREGAQFEGINDPLHWKTHEKVRLVYALARAGIKTIEVTSFVSPRAVPQMADAENVSSMLQLIPDVTFNAVYLDRRGLARALATQKYKITGRILLSASDAFAMANVRRTLDQDLDEQRYLINEYHAHATPVTEGVVMAAFGCNYEGAISIQRVLERCRLLMDLARSAGDSLQDLCLADTMGWADPEQIRRTVDTIWQRWPHLRLSLHLHDTRGMGMANVYAGLLAGVQKYETAIGGLGGCPFSGVAAGNVPTEDVAFLCEKMGIKTGLHLGRLVACVKLAEDMVGHKLPGRISHVLVPSSDDFQAVKTGA</sequence>
<dbReference type="GO" id="GO:0046872">
    <property type="term" value="F:metal ion binding"/>
    <property type="evidence" value="ECO:0007669"/>
    <property type="project" value="UniProtKB-KW"/>
</dbReference>
<dbReference type="CDD" id="cd07938">
    <property type="entry name" value="DRE_TIM_HMGL"/>
    <property type="match status" value="1"/>
</dbReference>
<keyword evidence="3 5" id="KW-0456">Lyase</keyword>
<comment type="similarity">
    <text evidence="1">Belongs to the HMG-CoA lyase family.</text>
</comment>
<dbReference type="Pfam" id="PF00682">
    <property type="entry name" value="HMGL-like"/>
    <property type="match status" value="1"/>
</dbReference>
<proteinExistence type="inferred from homology"/>
<dbReference type="PROSITE" id="PS50991">
    <property type="entry name" value="PYR_CT"/>
    <property type="match status" value="1"/>
</dbReference>
<dbReference type="PANTHER" id="PTHR42738:SF7">
    <property type="entry name" value="HYDROXYMETHYLGLUTARYL-COA LYASE"/>
    <property type="match status" value="1"/>
</dbReference>
<evidence type="ECO:0000256" key="1">
    <source>
        <dbReference type="ARBA" id="ARBA00009405"/>
    </source>
</evidence>
<organism evidence="5 6">
    <name type="scientific">Sulfobacillus acidophilus</name>
    <dbReference type="NCBI Taxonomy" id="53633"/>
    <lineage>
        <taxon>Bacteria</taxon>
        <taxon>Bacillati</taxon>
        <taxon>Bacillota</taxon>
        <taxon>Clostridia</taxon>
        <taxon>Eubacteriales</taxon>
        <taxon>Clostridiales Family XVII. Incertae Sedis</taxon>
        <taxon>Sulfobacillus</taxon>
    </lineage>
</organism>
<dbReference type="GO" id="GO:0004419">
    <property type="term" value="F:hydroxymethylglutaryl-CoA lyase activity"/>
    <property type="evidence" value="ECO:0007669"/>
    <property type="project" value="TreeGrafter"/>
</dbReference>
<dbReference type="PANTHER" id="PTHR42738">
    <property type="entry name" value="HYDROXYMETHYLGLUTARYL-COA LYASE"/>
    <property type="match status" value="1"/>
</dbReference>
<gene>
    <name evidence="5" type="ORF">C7B45_01600</name>
</gene>
<comment type="caution">
    <text evidence="5">The sequence shown here is derived from an EMBL/GenBank/DDBJ whole genome shotgun (WGS) entry which is preliminary data.</text>
</comment>
<dbReference type="EMBL" id="PXYV01000003">
    <property type="protein sequence ID" value="PSR23738.1"/>
    <property type="molecule type" value="Genomic_DNA"/>
</dbReference>
<dbReference type="SUPFAM" id="SSF51569">
    <property type="entry name" value="Aldolase"/>
    <property type="match status" value="1"/>
</dbReference>
<evidence type="ECO:0000313" key="5">
    <source>
        <dbReference type="EMBL" id="PSR23738.1"/>
    </source>
</evidence>
<dbReference type="GO" id="GO:0046951">
    <property type="term" value="P:ketone body biosynthetic process"/>
    <property type="evidence" value="ECO:0007669"/>
    <property type="project" value="TreeGrafter"/>
</dbReference>
<name>A0A2T2WNC8_9FIRM</name>